<evidence type="ECO:0000256" key="7">
    <source>
        <dbReference type="ARBA" id="ARBA00022723"/>
    </source>
</evidence>
<dbReference type="GO" id="GO:0030336">
    <property type="term" value="P:negative regulation of cell migration"/>
    <property type="evidence" value="ECO:0007669"/>
    <property type="project" value="TreeGrafter"/>
</dbReference>
<protein>
    <recommendedName>
        <fullName evidence="4">non-specific serine/threonine protein kinase</fullName>
        <ecNumber evidence="4">2.7.11.1</ecNumber>
    </recommendedName>
</protein>
<keyword evidence="15" id="KW-0175">Coiled coil</keyword>
<dbReference type="Gene3D" id="3.30.200.20">
    <property type="entry name" value="Phosphorylase Kinase, domain 1"/>
    <property type="match status" value="1"/>
</dbReference>
<dbReference type="AlphaFoldDB" id="A0A4W5K633"/>
<dbReference type="InterPro" id="IPR000719">
    <property type="entry name" value="Prot_kinase_dom"/>
</dbReference>
<dbReference type="GO" id="GO:0005794">
    <property type="term" value="C:Golgi apparatus"/>
    <property type="evidence" value="ECO:0007669"/>
    <property type="project" value="TreeGrafter"/>
</dbReference>
<evidence type="ECO:0000256" key="8">
    <source>
        <dbReference type="ARBA" id="ARBA00022741"/>
    </source>
</evidence>
<evidence type="ECO:0000256" key="5">
    <source>
        <dbReference type="ARBA" id="ARBA00022490"/>
    </source>
</evidence>
<evidence type="ECO:0000256" key="2">
    <source>
        <dbReference type="ARBA" id="ARBA00004496"/>
    </source>
</evidence>
<dbReference type="SUPFAM" id="SSF56112">
    <property type="entry name" value="Protein kinase-like (PK-like)"/>
    <property type="match status" value="1"/>
</dbReference>
<dbReference type="PANTHER" id="PTHR48012:SF7">
    <property type="entry name" value="SERINE_THREONINE-PROTEIN KINASE 26"/>
    <property type="match status" value="1"/>
</dbReference>
<evidence type="ECO:0000256" key="4">
    <source>
        <dbReference type="ARBA" id="ARBA00012513"/>
    </source>
</evidence>
<reference evidence="18" key="2">
    <citation type="submission" date="2025-08" db="UniProtKB">
        <authorList>
            <consortium name="Ensembl"/>
        </authorList>
    </citation>
    <scope>IDENTIFICATION</scope>
</reference>
<dbReference type="Gene3D" id="1.10.12.70">
    <property type="match status" value="1"/>
</dbReference>
<accession>A0A4W5K633</accession>
<dbReference type="Pfam" id="PF20929">
    <property type="entry name" value="PDCD10_N"/>
    <property type="match status" value="1"/>
</dbReference>
<evidence type="ECO:0000256" key="3">
    <source>
        <dbReference type="ARBA" id="ARBA00008874"/>
    </source>
</evidence>
<dbReference type="GO" id="GO:0005524">
    <property type="term" value="F:ATP binding"/>
    <property type="evidence" value="ECO:0007669"/>
    <property type="project" value="UniProtKB-UniRule"/>
</dbReference>
<feature type="coiled-coil region" evidence="15">
    <location>
        <begin position="48"/>
        <end position="75"/>
    </location>
</feature>
<dbReference type="InterPro" id="IPR017441">
    <property type="entry name" value="Protein_kinase_ATP_BS"/>
</dbReference>
<feature type="binding site" evidence="14">
    <location>
        <position position="51"/>
    </location>
    <ligand>
        <name>ATP</name>
        <dbReference type="ChEBI" id="CHEBI:30616"/>
    </ligand>
</feature>
<comment type="subcellular location">
    <subcellularLocation>
        <location evidence="2">Cytoplasm</location>
    </subcellularLocation>
</comment>
<keyword evidence="6" id="KW-0723">Serine/threonine-protein kinase</keyword>
<evidence type="ECO:0000313" key="18">
    <source>
        <dbReference type="Ensembl" id="ENSHHUP00000005935.1"/>
    </source>
</evidence>
<keyword evidence="10 14" id="KW-0067">ATP-binding</keyword>
<dbReference type="Ensembl" id="ENSHHUT00000006117.1">
    <property type="protein sequence ID" value="ENSHHUP00000005935.1"/>
    <property type="gene ID" value="ENSHHUG00000003570.1"/>
</dbReference>
<keyword evidence="7" id="KW-0479">Metal-binding</keyword>
<evidence type="ECO:0000256" key="11">
    <source>
        <dbReference type="ARBA" id="ARBA00022842"/>
    </source>
</evidence>
<sequence length="395" mass="44747">CRKVGNGPLGLFNSRTDPEELFTKLERIGKGSFGEVFKGIDNRTQKVVAIKTIDLEEAEDEMEDIQQEITVLSQCDSPYVTKYYGSYLKIQYVNIFMYNLRAGPFDEFQIATMLKEILKGLDYLHSERKIHRDIKAANVLLSECGEVKLADFGVAGQLTDTQIKRETFVGTPFWMAPEVIQQSAYDHKADIWSLGITAIELAKGEPPNSDMHPMRVLFLIPKNTPPTLSGEFSKTFKDFIDSCLNKDPSFRPTAKELLKHKFIVKNAKRTSYLTELIDRLKRWKAEGHSDGDSSSDDSDSESSNKENNSSQPGWSFTTVRKKKDPKVPNGTDQDLLKKSTSLTTLIAPVFTELQRRDGEMKGVMEELEKSLHLAEDICPGVTDKMVNRIIDKFQR</sequence>
<dbReference type="SMART" id="SM00220">
    <property type="entry name" value="S_TKc"/>
    <property type="match status" value="1"/>
</dbReference>
<dbReference type="GeneTree" id="ENSGT00940000157904"/>
<evidence type="ECO:0000256" key="12">
    <source>
        <dbReference type="ARBA" id="ARBA00047899"/>
    </source>
</evidence>
<comment type="catalytic activity">
    <reaction evidence="13">
        <text>L-seryl-[protein] + ATP = O-phospho-L-seryl-[protein] + ADP + H(+)</text>
        <dbReference type="Rhea" id="RHEA:17989"/>
        <dbReference type="Rhea" id="RHEA-COMP:9863"/>
        <dbReference type="Rhea" id="RHEA-COMP:11604"/>
        <dbReference type="ChEBI" id="CHEBI:15378"/>
        <dbReference type="ChEBI" id="CHEBI:29999"/>
        <dbReference type="ChEBI" id="CHEBI:30616"/>
        <dbReference type="ChEBI" id="CHEBI:83421"/>
        <dbReference type="ChEBI" id="CHEBI:456216"/>
        <dbReference type="EC" id="2.7.11.1"/>
    </reaction>
</comment>
<dbReference type="InterPro" id="IPR011009">
    <property type="entry name" value="Kinase-like_dom_sf"/>
</dbReference>
<keyword evidence="11" id="KW-0460">Magnesium</keyword>
<dbReference type="PROSITE" id="PS50011">
    <property type="entry name" value="PROTEIN_KINASE_DOM"/>
    <property type="match status" value="1"/>
</dbReference>
<organism evidence="18 19">
    <name type="scientific">Hucho hucho</name>
    <name type="common">huchen</name>
    <dbReference type="NCBI Taxonomy" id="62062"/>
    <lineage>
        <taxon>Eukaryota</taxon>
        <taxon>Metazoa</taxon>
        <taxon>Chordata</taxon>
        <taxon>Craniata</taxon>
        <taxon>Vertebrata</taxon>
        <taxon>Euteleostomi</taxon>
        <taxon>Actinopterygii</taxon>
        <taxon>Neopterygii</taxon>
        <taxon>Teleostei</taxon>
        <taxon>Protacanthopterygii</taxon>
        <taxon>Salmoniformes</taxon>
        <taxon>Salmonidae</taxon>
        <taxon>Salmoninae</taxon>
        <taxon>Hucho</taxon>
    </lineage>
</organism>
<evidence type="ECO:0000313" key="19">
    <source>
        <dbReference type="Proteomes" id="UP000314982"/>
    </source>
</evidence>
<reference evidence="19" key="1">
    <citation type="submission" date="2018-06" db="EMBL/GenBank/DDBJ databases">
        <title>Genome assembly of Danube salmon.</title>
        <authorList>
            <person name="Macqueen D.J."/>
            <person name="Gundappa M.K."/>
        </authorList>
    </citation>
    <scope>NUCLEOTIDE SEQUENCE [LARGE SCALE GENOMIC DNA]</scope>
</reference>
<evidence type="ECO:0000256" key="16">
    <source>
        <dbReference type="SAM" id="MobiDB-lite"/>
    </source>
</evidence>
<evidence type="ECO:0000259" key="17">
    <source>
        <dbReference type="PROSITE" id="PS50011"/>
    </source>
</evidence>
<dbReference type="PANTHER" id="PTHR48012">
    <property type="entry name" value="STERILE20-LIKE KINASE, ISOFORM B-RELATED"/>
    <property type="match status" value="1"/>
</dbReference>
<evidence type="ECO:0000256" key="1">
    <source>
        <dbReference type="ARBA" id="ARBA00001946"/>
    </source>
</evidence>
<keyword evidence="19" id="KW-1185">Reference proteome</keyword>
<dbReference type="Gene3D" id="1.10.510.10">
    <property type="entry name" value="Transferase(Phosphotransferase) domain 1"/>
    <property type="match status" value="1"/>
</dbReference>
<evidence type="ECO:0000256" key="10">
    <source>
        <dbReference type="ARBA" id="ARBA00022840"/>
    </source>
</evidence>
<dbReference type="InterPro" id="IPR048288">
    <property type="entry name" value="PDCD10_N"/>
</dbReference>
<feature type="region of interest" description="Disordered" evidence="16">
    <location>
        <begin position="285"/>
        <end position="334"/>
    </location>
</feature>
<keyword evidence="5" id="KW-0963">Cytoplasm</keyword>
<evidence type="ECO:0000256" key="15">
    <source>
        <dbReference type="SAM" id="Coils"/>
    </source>
</evidence>
<feature type="domain" description="Protein kinase" evidence="17">
    <location>
        <begin position="22"/>
        <end position="263"/>
    </location>
</feature>
<evidence type="ECO:0000256" key="13">
    <source>
        <dbReference type="ARBA" id="ARBA00048679"/>
    </source>
</evidence>
<dbReference type="EC" id="2.7.11.1" evidence="4"/>
<evidence type="ECO:0000256" key="9">
    <source>
        <dbReference type="ARBA" id="ARBA00022777"/>
    </source>
</evidence>
<evidence type="ECO:0000256" key="14">
    <source>
        <dbReference type="PROSITE-ProRule" id="PRU10141"/>
    </source>
</evidence>
<dbReference type="Proteomes" id="UP000314982">
    <property type="component" value="Unassembled WGS sequence"/>
</dbReference>
<name>A0A4W5K633_9TELE</name>
<dbReference type="Pfam" id="PF00069">
    <property type="entry name" value="Pkinase"/>
    <property type="match status" value="1"/>
</dbReference>
<comment type="similarity">
    <text evidence="3">Belongs to the protein kinase superfamily. STE Ser/Thr protein kinase family. STE20 subfamily.</text>
</comment>
<comment type="catalytic activity">
    <reaction evidence="12">
        <text>L-threonyl-[protein] + ATP = O-phospho-L-threonyl-[protein] + ADP + H(+)</text>
        <dbReference type="Rhea" id="RHEA:46608"/>
        <dbReference type="Rhea" id="RHEA-COMP:11060"/>
        <dbReference type="Rhea" id="RHEA-COMP:11605"/>
        <dbReference type="ChEBI" id="CHEBI:15378"/>
        <dbReference type="ChEBI" id="CHEBI:30013"/>
        <dbReference type="ChEBI" id="CHEBI:30616"/>
        <dbReference type="ChEBI" id="CHEBI:61977"/>
        <dbReference type="ChEBI" id="CHEBI:456216"/>
        <dbReference type="EC" id="2.7.11.1"/>
    </reaction>
</comment>
<dbReference type="InterPro" id="IPR046409">
    <property type="entry name" value="PDC10_dimerisation_sf"/>
</dbReference>
<keyword evidence="9" id="KW-0808">Transferase</keyword>
<dbReference type="PROSITE" id="PS00107">
    <property type="entry name" value="PROTEIN_KINASE_ATP"/>
    <property type="match status" value="1"/>
</dbReference>
<dbReference type="GO" id="GO:0004674">
    <property type="term" value="F:protein serine/threonine kinase activity"/>
    <property type="evidence" value="ECO:0007669"/>
    <property type="project" value="UniProtKB-KW"/>
</dbReference>
<dbReference type="FunFam" id="1.10.510.10:FF:000022">
    <property type="entry name" value="Serine/threonine-protein kinase 24"/>
    <property type="match status" value="1"/>
</dbReference>
<dbReference type="GO" id="GO:0046872">
    <property type="term" value="F:metal ion binding"/>
    <property type="evidence" value="ECO:0007669"/>
    <property type="project" value="UniProtKB-KW"/>
</dbReference>
<reference evidence="18" key="3">
    <citation type="submission" date="2025-09" db="UniProtKB">
        <authorList>
            <consortium name="Ensembl"/>
        </authorList>
    </citation>
    <scope>IDENTIFICATION</scope>
</reference>
<keyword evidence="8 14" id="KW-0547">Nucleotide-binding</keyword>
<proteinExistence type="inferred from homology"/>
<comment type="cofactor">
    <cofactor evidence="1">
        <name>Mg(2+)</name>
        <dbReference type="ChEBI" id="CHEBI:18420"/>
    </cofactor>
</comment>
<evidence type="ECO:0000256" key="6">
    <source>
        <dbReference type="ARBA" id="ARBA00022527"/>
    </source>
</evidence>
<keyword evidence="9" id="KW-0418">Kinase</keyword>
<dbReference type="CDD" id="cd06609">
    <property type="entry name" value="STKc_MST3_like"/>
    <property type="match status" value="1"/>
</dbReference>
<dbReference type="InterPro" id="IPR050629">
    <property type="entry name" value="STE20/SPS1-PAK"/>
</dbReference>